<name>A0A067KQB2_JATCU</name>
<dbReference type="EMBL" id="KK914539">
    <property type="protein sequence ID" value="KDP34014.1"/>
    <property type="molecule type" value="Genomic_DNA"/>
</dbReference>
<keyword evidence="3 6" id="KW-0187">Copper transport</keyword>
<dbReference type="Proteomes" id="UP000027138">
    <property type="component" value="Unassembled WGS sequence"/>
</dbReference>
<keyword evidence="6" id="KW-0813">Transport</keyword>
<dbReference type="KEGG" id="jcu:105638068"/>
<evidence type="ECO:0000256" key="6">
    <source>
        <dbReference type="RuleBase" id="RU367022"/>
    </source>
</evidence>
<evidence type="ECO:0000256" key="1">
    <source>
        <dbReference type="ARBA" id="ARBA00006921"/>
    </source>
</evidence>
<evidence type="ECO:0000256" key="4">
    <source>
        <dbReference type="ARBA" id="ARBA00022989"/>
    </source>
</evidence>
<keyword evidence="2 6" id="KW-0812">Transmembrane</keyword>
<sequence length="148" mass="16335">MMHMTFYWSREVTLLVNSWRTKTWLSYSLSLLVCLVVSAVYQYLENRRMRLKVITTTGGSSTTCASPETSEEPLLQPKKSAKKWSAARICGALLFGVNSAIGYLLMLAVMSFNGGVFLAIVLGLAIGYLMFRSEDENLTLGDSPCACA</sequence>
<evidence type="ECO:0000256" key="5">
    <source>
        <dbReference type="ARBA" id="ARBA00023136"/>
    </source>
</evidence>
<dbReference type="Pfam" id="PF04145">
    <property type="entry name" value="Ctr"/>
    <property type="match status" value="1"/>
</dbReference>
<keyword evidence="6" id="KW-0406">Ion transport</keyword>
<dbReference type="GO" id="GO:0005375">
    <property type="term" value="F:copper ion transmembrane transporter activity"/>
    <property type="evidence" value="ECO:0007669"/>
    <property type="project" value="UniProtKB-UniRule"/>
</dbReference>
<dbReference type="AlphaFoldDB" id="A0A067KQB2"/>
<proteinExistence type="inferred from homology"/>
<evidence type="ECO:0000313" key="7">
    <source>
        <dbReference type="EMBL" id="KDP34014.1"/>
    </source>
</evidence>
<dbReference type="OrthoDB" id="73901at2759"/>
<evidence type="ECO:0000256" key="3">
    <source>
        <dbReference type="ARBA" id="ARBA00022796"/>
    </source>
</evidence>
<keyword evidence="8" id="KW-1185">Reference proteome</keyword>
<reference evidence="7 8" key="1">
    <citation type="journal article" date="2014" name="PLoS ONE">
        <title>Global Analysis of Gene Expression Profiles in Physic Nut (Jatropha curcas L.) Seedlings Exposed to Salt Stress.</title>
        <authorList>
            <person name="Zhang L."/>
            <person name="Zhang C."/>
            <person name="Wu P."/>
            <person name="Chen Y."/>
            <person name="Li M."/>
            <person name="Jiang H."/>
            <person name="Wu G."/>
        </authorList>
    </citation>
    <scope>NUCLEOTIDE SEQUENCE [LARGE SCALE GENOMIC DNA]</scope>
    <source>
        <strain evidence="8">cv. GZQX0401</strain>
        <tissue evidence="7">Young leaves</tissue>
    </source>
</reference>
<accession>A0A067KQB2</accession>
<feature type="transmembrane region" description="Helical" evidence="6">
    <location>
        <begin position="112"/>
        <end position="131"/>
    </location>
</feature>
<feature type="transmembrane region" description="Helical" evidence="6">
    <location>
        <begin position="24"/>
        <end position="44"/>
    </location>
</feature>
<evidence type="ECO:0000313" key="8">
    <source>
        <dbReference type="Proteomes" id="UP000027138"/>
    </source>
</evidence>
<feature type="transmembrane region" description="Helical" evidence="6">
    <location>
        <begin position="86"/>
        <end position="106"/>
    </location>
</feature>
<keyword evidence="5 6" id="KW-0472">Membrane</keyword>
<protein>
    <recommendedName>
        <fullName evidence="6">Copper transport protein</fullName>
    </recommendedName>
</protein>
<dbReference type="GO" id="GO:0005886">
    <property type="term" value="C:plasma membrane"/>
    <property type="evidence" value="ECO:0007669"/>
    <property type="project" value="TreeGrafter"/>
</dbReference>
<dbReference type="PANTHER" id="PTHR12483">
    <property type="entry name" value="SOLUTE CARRIER FAMILY 31 COPPER TRANSPORTERS"/>
    <property type="match status" value="1"/>
</dbReference>
<comment type="subcellular location">
    <subcellularLocation>
        <location evidence="6">Membrane</location>
        <topology evidence="6">Multi-pass membrane protein</topology>
    </subcellularLocation>
</comment>
<organism evidence="7 8">
    <name type="scientific">Jatropha curcas</name>
    <name type="common">Barbados nut</name>
    <dbReference type="NCBI Taxonomy" id="180498"/>
    <lineage>
        <taxon>Eukaryota</taxon>
        <taxon>Viridiplantae</taxon>
        <taxon>Streptophyta</taxon>
        <taxon>Embryophyta</taxon>
        <taxon>Tracheophyta</taxon>
        <taxon>Spermatophyta</taxon>
        <taxon>Magnoliopsida</taxon>
        <taxon>eudicotyledons</taxon>
        <taxon>Gunneridae</taxon>
        <taxon>Pentapetalae</taxon>
        <taxon>rosids</taxon>
        <taxon>fabids</taxon>
        <taxon>Malpighiales</taxon>
        <taxon>Euphorbiaceae</taxon>
        <taxon>Crotonoideae</taxon>
        <taxon>Jatropheae</taxon>
        <taxon>Jatropha</taxon>
    </lineage>
</organism>
<evidence type="ECO:0000256" key="2">
    <source>
        <dbReference type="ARBA" id="ARBA00022692"/>
    </source>
</evidence>
<comment type="similarity">
    <text evidence="1 6">Belongs to the copper transporter (Ctr) (TC 1.A.56) family. SLC31A subfamily.</text>
</comment>
<dbReference type="InterPro" id="IPR007274">
    <property type="entry name" value="Cop_transporter"/>
</dbReference>
<keyword evidence="4 6" id="KW-1133">Transmembrane helix</keyword>
<dbReference type="PANTHER" id="PTHR12483:SF92">
    <property type="entry name" value="COPPER TRANSPORT PROTEIN"/>
    <property type="match status" value="1"/>
</dbReference>
<dbReference type="STRING" id="180498.A0A067KQB2"/>
<gene>
    <name evidence="7" type="ORF">JCGZ_07585</name>
</gene>
<keyword evidence="6" id="KW-0186">Copper</keyword>